<dbReference type="CDD" id="cd06155">
    <property type="entry name" value="eu_AANH_C_1"/>
    <property type="match status" value="1"/>
</dbReference>
<dbReference type="CDD" id="cd01994">
    <property type="entry name" value="AANH_PF0828-like"/>
    <property type="match status" value="1"/>
</dbReference>
<dbReference type="InterPro" id="IPR006175">
    <property type="entry name" value="YjgF/YER057c/UK114"/>
</dbReference>
<evidence type="ECO:0000256" key="5">
    <source>
        <dbReference type="ARBA" id="ARBA00029814"/>
    </source>
</evidence>
<organism evidence="11 12">
    <name type="scientific">Molorchus minor</name>
    <dbReference type="NCBI Taxonomy" id="1323400"/>
    <lineage>
        <taxon>Eukaryota</taxon>
        <taxon>Metazoa</taxon>
        <taxon>Ecdysozoa</taxon>
        <taxon>Arthropoda</taxon>
        <taxon>Hexapoda</taxon>
        <taxon>Insecta</taxon>
        <taxon>Pterygota</taxon>
        <taxon>Neoptera</taxon>
        <taxon>Endopterygota</taxon>
        <taxon>Coleoptera</taxon>
        <taxon>Polyphaga</taxon>
        <taxon>Cucujiformia</taxon>
        <taxon>Chrysomeloidea</taxon>
        <taxon>Cerambycidae</taxon>
        <taxon>Lamiinae</taxon>
        <taxon>Monochamini</taxon>
        <taxon>Molorchus</taxon>
    </lineage>
</organism>
<evidence type="ECO:0000256" key="6">
    <source>
        <dbReference type="ARBA" id="ARBA00031202"/>
    </source>
</evidence>
<name>A0ABQ9K892_9CUCU</name>
<sequence length="658" mass="74399">MDSILHTPRTLTQGVPFYLKQVYKLTMKVVALVSGGKDSTFNMMQCIAAGHEIVALANLVPHTKAEIDSYMYQSVGHEAIDFISAAMDLPLYKRETLGISNERGKTYQPSKDDEVEDLYLLLQQVKSEMDIEAISVGAILSDYQRVRVENVCVRLGLVPLAYLWQRNQRELLNEMIRCEVDAIVIKVAALGLEPKHLGRSLNLLQPHLLAMHEKYGLNVCGEGGEYETLTLDCPLFRSRLVVEDSEVVYHSKDPIAPVGYLKFNKLALEVKLPPLDLFSRLEGLPLKDSDGYVTDQEEEAFDVIEKLEDIPSGEDVTMNFNDNVTYTSPTVNQKPVHAKSKDGWLWMGGIQGNSPDPLEAMTEAMSTLKSVLSDNDQSVEDVCSISMFINNMSDYAELNRIYVDTFNHVNPPSRACVQVPFAQNCPVRIEALSWRQPLRKSIDTLVERHTMHVQSRSHWAPANIGPYSQSVRVGNFINLAGQIGLVPGSLEMVAGGIISQCRLALRHLKRLLMAVDSNFNLRDVVQGICYVTNVAHVEPSRKLWEERTNNAIVDYVVVSGLPRNALVEWHVWAHKYNNQFDYEERGKCVGNYSISIYRRWNYENNISAIHCRVAHPDVDIVFDNKVFVEAMDYTIQKLRQGLEDDLSIYNIKNLLFCN</sequence>
<dbReference type="SUPFAM" id="SSF52402">
    <property type="entry name" value="Adenine nucleotide alpha hydrolases-like"/>
    <property type="match status" value="1"/>
</dbReference>
<dbReference type="CDD" id="cd06156">
    <property type="entry name" value="eu_AANH_C_2"/>
    <property type="match status" value="1"/>
</dbReference>
<feature type="domain" description="Diphthamide synthase" evidence="10">
    <location>
        <begin position="27"/>
        <end position="252"/>
    </location>
</feature>
<dbReference type="PANTHER" id="PTHR12196:SF2">
    <property type="entry name" value="DIPHTHINE--AMMONIA LIGASE"/>
    <property type="match status" value="1"/>
</dbReference>
<dbReference type="SUPFAM" id="SSF55298">
    <property type="entry name" value="YjgF-like"/>
    <property type="match status" value="2"/>
</dbReference>
<evidence type="ECO:0000256" key="3">
    <source>
        <dbReference type="ARBA" id="ARBA00012089"/>
    </source>
</evidence>
<comment type="caution">
    <text evidence="11">The sequence shown here is derived from an EMBL/GenBank/DDBJ whole genome shotgun (WGS) entry which is preliminary data.</text>
</comment>
<evidence type="ECO:0000256" key="9">
    <source>
        <dbReference type="ARBA" id="ARBA00048108"/>
    </source>
</evidence>
<dbReference type="EMBL" id="JAPWTJ010000003">
    <property type="protein sequence ID" value="KAJ8986079.1"/>
    <property type="molecule type" value="Genomic_DNA"/>
</dbReference>
<dbReference type="InterPro" id="IPR014729">
    <property type="entry name" value="Rossmann-like_a/b/a_fold"/>
</dbReference>
<evidence type="ECO:0000313" key="11">
    <source>
        <dbReference type="EMBL" id="KAJ8986079.1"/>
    </source>
</evidence>
<dbReference type="NCBIfam" id="TIGR00290">
    <property type="entry name" value="MJ0570_dom"/>
    <property type="match status" value="1"/>
</dbReference>
<dbReference type="InterPro" id="IPR035959">
    <property type="entry name" value="RutC-like_sf"/>
</dbReference>
<dbReference type="Pfam" id="PF01902">
    <property type="entry name" value="Diphthami_syn_2"/>
    <property type="match status" value="1"/>
</dbReference>
<accession>A0ABQ9K892</accession>
<evidence type="ECO:0000313" key="12">
    <source>
        <dbReference type="Proteomes" id="UP001162164"/>
    </source>
</evidence>
<dbReference type="InterPro" id="IPR030662">
    <property type="entry name" value="DPH6/MJ0570"/>
</dbReference>
<comment type="catalytic activity">
    <reaction evidence="9">
        <text>diphthine-[translation elongation factor 2] + NH4(+) + ATP = diphthamide-[translation elongation factor 2] + AMP + diphosphate + H(+)</text>
        <dbReference type="Rhea" id="RHEA:19753"/>
        <dbReference type="Rhea" id="RHEA-COMP:10172"/>
        <dbReference type="Rhea" id="RHEA-COMP:10174"/>
        <dbReference type="ChEBI" id="CHEBI:15378"/>
        <dbReference type="ChEBI" id="CHEBI:16692"/>
        <dbReference type="ChEBI" id="CHEBI:28938"/>
        <dbReference type="ChEBI" id="CHEBI:30616"/>
        <dbReference type="ChEBI" id="CHEBI:33019"/>
        <dbReference type="ChEBI" id="CHEBI:82696"/>
        <dbReference type="ChEBI" id="CHEBI:456215"/>
        <dbReference type="EC" id="6.3.1.14"/>
    </reaction>
</comment>
<gene>
    <name evidence="11" type="ORF">NQ317_003373</name>
</gene>
<evidence type="ECO:0000256" key="8">
    <source>
        <dbReference type="ARBA" id="ARBA00032849"/>
    </source>
</evidence>
<dbReference type="Gene3D" id="3.30.1330.40">
    <property type="entry name" value="RutC-like"/>
    <property type="match status" value="2"/>
</dbReference>
<evidence type="ECO:0000256" key="7">
    <source>
        <dbReference type="ARBA" id="ARBA00031552"/>
    </source>
</evidence>
<dbReference type="EC" id="6.3.1.14" evidence="3"/>
<evidence type="ECO:0000259" key="10">
    <source>
        <dbReference type="Pfam" id="PF01902"/>
    </source>
</evidence>
<protein>
    <recommendedName>
        <fullName evidence="4">Diphthine--ammonia ligase</fullName>
        <ecNumber evidence="3">6.3.1.14</ecNumber>
    </recommendedName>
    <alternativeName>
        <fullName evidence="6">ATP-binding domain-containing protein 4</fullName>
    </alternativeName>
    <alternativeName>
        <fullName evidence="5">Diphthamide synthase</fullName>
    </alternativeName>
    <alternativeName>
        <fullName evidence="7">Diphthamide synthetase</fullName>
    </alternativeName>
    <alternativeName>
        <fullName evidence="8">Protein DPH6 homolog</fullName>
    </alternativeName>
</protein>
<dbReference type="Gene3D" id="3.40.50.620">
    <property type="entry name" value="HUPs"/>
    <property type="match status" value="1"/>
</dbReference>
<dbReference type="InterPro" id="IPR002761">
    <property type="entry name" value="Diphthami_syn_dom"/>
</dbReference>
<reference evidence="11" key="1">
    <citation type="journal article" date="2023" name="Insect Mol. Biol.">
        <title>Genome sequencing provides insights into the evolution of gene families encoding plant cell wall-degrading enzymes in longhorned beetles.</title>
        <authorList>
            <person name="Shin N.R."/>
            <person name="Okamura Y."/>
            <person name="Kirsch R."/>
            <person name="Pauchet Y."/>
        </authorList>
    </citation>
    <scope>NUCLEOTIDE SEQUENCE</scope>
    <source>
        <strain evidence="11">MMC_N1</strain>
    </source>
</reference>
<dbReference type="Gene3D" id="3.90.1490.10">
    <property type="entry name" value="putative n-type atp pyrophosphatase, domain 2"/>
    <property type="match status" value="1"/>
</dbReference>
<proteinExistence type="inferred from homology"/>
<comment type="similarity">
    <text evidence="2">Belongs to the Diphthine--ammonia ligase family.</text>
</comment>
<evidence type="ECO:0000256" key="2">
    <source>
        <dbReference type="ARBA" id="ARBA00008496"/>
    </source>
</evidence>
<dbReference type="Proteomes" id="UP001162164">
    <property type="component" value="Unassembled WGS sequence"/>
</dbReference>
<evidence type="ECO:0000256" key="1">
    <source>
        <dbReference type="ARBA" id="ARBA00005156"/>
    </source>
</evidence>
<comment type="pathway">
    <text evidence="1">Protein modification; peptidyl-diphthamide biosynthesis.</text>
</comment>
<dbReference type="PANTHER" id="PTHR12196">
    <property type="entry name" value="DOMAIN OF UNKNOWN FUNCTION 71 DUF71 -CONTAINING PROTEIN"/>
    <property type="match status" value="1"/>
</dbReference>
<dbReference type="Pfam" id="PF01042">
    <property type="entry name" value="Ribonuc_L-PSP"/>
    <property type="match status" value="2"/>
</dbReference>
<evidence type="ECO:0000256" key="4">
    <source>
        <dbReference type="ARBA" id="ARBA00018426"/>
    </source>
</evidence>
<keyword evidence="12" id="KW-1185">Reference proteome</keyword>